<dbReference type="EnsemblMetazoa" id="MESCA011551-RA">
    <property type="protein sequence ID" value="MESCA011551-PA"/>
    <property type="gene ID" value="MESCA011551"/>
</dbReference>
<accession>T1H5H4</accession>
<sequence>MFCCTLRLSEIGHKMTLFGLLVREYRRQLEGVLRLQDLSLSAFIGNIKLREVFISLSLMKRKSNIASTPTTPKLLSFIDLHPESLLLLCKS</sequence>
<reference evidence="1" key="2">
    <citation type="submission" date="2015-06" db="UniProtKB">
        <authorList>
            <consortium name="EnsemblMetazoa"/>
        </authorList>
    </citation>
    <scope>IDENTIFICATION</scope>
</reference>
<evidence type="ECO:0000313" key="2">
    <source>
        <dbReference type="Proteomes" id="UP000015102"/>
    </source>
</evidence>
<dbReference type="EMBL" id="CAQQ02385366">
    <property type="status" value="NOT_ANNOTATED_CDS"/>
    <property type="molecule type" value="Genomic_DNA"/>
</dbReference>
<evidence type="ECO:0000313" key="1">
    <source>
        <dbReference type="EnsemblMetazoa" id="MESCA011551-PA"/>
    </source>
</evidence>
<dbReference type="EMBL" id="CAQQ02385367">
    <property type="status" value="NOT_ANNOTATED_CDS"/>
    <property type="molecule type" value="Genomic_DNA"/>
</dbReference>
<reference evidence="2" key="1">
    <citation type="submission" date="2013-02" db="EMBL/GenBank/DDBJ databases">
        <authorList>
            <person name="Hughes D."/>
        </authorList>
    </citation>
    <scope>NUCLEOTIDE SEQUENCE</scope>
    <source>
        <strain>Durham</strain>
        <strain evidence="2">NC isolate 2 -- Noor lab</strain>
    </source>
</reference>
<dbReference type="Proteomes" id="UP000015102">
    <property type="component" value="Unassembled WGS sequence"/>
</dbReference>
<dbReference type="HOGENOM" id="CLU_2429566_0_0_1"/>
<dbReference type="AlphaFoldDB" id="T1H5H4"/>
<name>T1H5H4_MEGSC</name>
<protein>
    <submittedName>
        <fullName evidence="1">Uncharacterized protein</fullName>
    </submittedName>
</protein>
<keyword evidence="2" id="KW-1185">Reference proteome</keyword>
<organism evidence="1 2">
    <name type="scientific">Megaselia scalaris</name>
    <name type="common">Humpbacked fly</name>
    <name type="synonym">Phora scalaris</name>
    <dbReference type="NCBI Taxonomy" id="36166"/>
    <lineage>
        <taxon>Eukaryota</taxon>
        <taxon>Metazoa</taxon>
        <taxon>Ecdysozoa</taxon>
        <taxon>Arthropoda</taxon>
        <taxon>Hexapoda</taxon>
        <taxon>Insecta</taxon>
        <taxon>Pterygota</taxon>
        <taxon>Neoptera</taxon>
        <taxon>Endopterygota</taxon>
        <taxon>Diptera</taxon>
        <taxon>Brachycera</taxon>
        <taxon>Muscomorpha</taxon>
        <taxon>Platypezoidea</taxon>
        <taxon>Phoridae</taxon>
        <taxon>Megaseliini</taxon>
        <taxon>Megaselia</taxon>
    </lineage>
</organism>
<proteinExistence type="predicted"/>